<feature type="compositionally biased region" description="Basic and acidic residues" evidence="10">
    <location>
        <begin position="225"/>
        <end position="237"/>
    </location>
</feature>
<evidence type="ECO:0000313" key="13">
    <source>
        <dbReference type="EMBL" id="KAK6630001.1"/>
    </source>
</evidence>
<dbReference type="GO" id="GO:0005634">
    <property type="term" value="C:nucleus"/>
    <property type="evidence" value="ECO:0007669"/>
    <property type="project" value="UniProtKB-SubCell"/>
</dbReference>
<reference evidence="13 14" key="1">
    <citation type="submission" date="2023-10" db="EMBL/GenBank/DDBJ databases">
        <title>Genomes of two closely related lineages of the louse Polyplax serrata with different host specificities.</title>
        <authorList>
            <person name="Martinu J."/>
            <person name="Tarabai H."/>
            <person name="Stefka J."/>
            <person name="Hypsa V."/>
        </authorList>
    </citation>
    <scope>NUCLEOTIDE SEQUENCE [LARGE SCALE GENOMIC DNA]</scope>
    <source>
        <strain evidence="13">HR10_N</strain>
    </source>
</reference>
<dbReference type="Gene3D" id="3.40.1800.20">
    <property type="match status" value="1"/>
</dbReference>
<dbReference type="PROSITE" id="PS50157">
    <property type="entry name" value="ZINC_FINGER_C2H2_2"/>
    <property type="match status" value="2"/>
</dbReference>
<dbReference type="SMART" id="SM00355">
    <property type="entry name" value="ZnF_C2H2"/>
    <property type="match status" value="2"/>
</dbReference>
<feature type="binding site" evidence="9">
    <location>
        <position position="104"/>
    </location>
    <ligand>
        <name>Zn(2+)</name>
        <dbReference type="ChEBI" id="CHEBI:29105"/>
    </ligand>
</feature>
<keyword evidence="2 9" id="KW-0479">Metal-binding</keyword>
<keyword evidence="5 9" id="KW-0862">Zinc</keyword>
<evidence type="ECO:0000256" key="3">
    <source>
        <dbReference type="ARBA" id="ARBA00022737"/>
    </source>
</evidence>
<dbReference type="InterPro" id="IPR050331">
    <property type="entry name" value="Zinc_finger"/>
</dbReference>
<feature type="binding site" evidence="9">
    <location>
        <position position="56"/>
    </location>
    <ligand>
        <name>Zn(2+)</name>
        <dbReference type="ChEBI" id="CHEBI:29105"/>
    </ligand>
</feature>
<dbReference type="GO" id="GO:0010468">
    <property type="term" value="P:regulation of gene expression"/>
    <property type="evidence" value="ECO:0007669"/>
    <property type="project" value="TreeGrafter"/>
</dbReference>
<dbReference type="Proteomes" id="UP001372834">
    <property type="component" value="Unassembled WGS sequence"/>
</dbReference>
<protein>
    <submittedName>
        <fullName evidence="13">Uncharacterized protein</fullName>
    </submittedName>
</protein>
<dbReference type="InterPro" id="IPR036236">
    <property type="entry name" value="Znf_C2H2_sf"/>
</dbReference>
<name>A0AAN8P3E6_POLSC</name>
<evidence type="ECO:0000256" key="7">
    <source>
        <dbReference type="ARBA" id="ARBA00023242"/>
    </source>
</evidence>
<dbReference type="Gene3D" id="3.30.160.60">
    <property type="entry name" value="Classic Zinc Finger"/>
    <property type="match status" value="1"/>
</dbReference>
<evidence type="ECO:0000256" key="8">
    <source>
        <dbReference type="PROSITE-ProRule" id="PRU00042"/>
    </source>
</evidence>
<keyword evidence="7" id="KW-0539">Nucleus</keyword>
<evidence type="ECO:0000256" key="6">
    <source>
        <dbReference type="ARBA" id="ARBA00023125"/>
    </source>
</evidence>
<dbReference type="SMART" id="SM00868">
    <property type="entry name" value="zf-AD"/>
    <property type="match status" value="1"/>
</dbReference>
<comment type="subcellular location">
    <subcellularLocation>
        <location evidence="1">Nucleus</location>
    </subcellularLocation>
</comment>
<evidence type="ECO:0000256" key="2">
    <source>
        <dbReference type="ARBA" id="ARBA00022723"/>
    </source>
</evidence>
<feature type="binding site" evidence="9">
    <location>
        <position position="101"/>
    </location>
    <ligand>
        <name>Zn(2+)</name>
        <dbReference type="ChEBI" id="CHEBI:29105"/>
    </ligand>
</feature>
<gene>
    <name evidence="13" type="ORF">RUM43_003822</name>
</gene>
<dbReference type="GO" id="GO:0003677">
    <property type="term" value="F:DNA binding"/>
    <property type="evidence" value="ECO:0007669"/>
    <property type="project" value="UniProtKB-KW"/>
</dbReference>
<comment type="caution">
    <text evidence="13">The sequence shown here is derived from an EMBL/GenBank/DDBJ whole genome shotgun (WGS) entry which is preliminary data.</text>
</comment>
<dbReference type="InterPro" id="IPR013087">
    <property type="entry name" value="Znf_C2H2_type"/>
</dbReference>
<accession>A0AAN8P3E6</accession>
<dbReference type="PROSITE" id="PS51915">
    <property type="entry name" value="ZAD"/>
    <property type="match status" value="1"/>
</dbReference>
<keyword evidence="3" id="KW-0677">Repeat</keyword>
<evidence type="ECO:0000259" key="12">
    <source>
        <dbReference type="PROSITE" id="PS51915"/>
    </source>
</evidence>
<dbReference type="PROSITE" id="PS00028">
    <property type="entry name" value="ZINC_FINGER_C2H2_1"/>
    <property type="match status" value="2"/>
</dbReference>
<dbReference type="Pfam" id="PF07776">
    <property type="entry name" value="zf-AD"/>
    <property type="match status" value="1"/>
</dbReference>
<feature type="domain" description="ZAD" evidence="12">
    <location>
        <begin position="51"/>
        <end position="128"/>
    </location>
</feature>
<dbReference type="PANTHER" id="PTHR16515">
    <property type="entry name" value="PR DOMAIN ZINC FINGER PROTEIN"/>
    <property type="match status" value="1"/>
</dbReference>
<dbReference type="Pfam" id="PF00096">
    <property type="entry name" value="zf-C2H2"/>
    <property type="match status" value="2"/>
</dbReference>
<evidence type="ECO:0000256" key="5">
    <source>
        <dbReference type="ARBA" id="ARBA00022833"/>
    </source>
</evidence>
<dbReference type="GO" id="GO:0008270">
    <property type="term" value="F:zinc ion binding"/>
    <property type="evidence" value="ECO:0007669"/>
    <property type="project" value="UniProtKB-UniRule"/>
</dbReference>
<dbReference type="SUPFAM" id="SSF57667">
    <property type="entry name" value="beta-beta-alpha zinc fingers"/>
    <property type="match status" value="1"/>
</dbReference>
<keyword evidence="6" id="KW-0238">DNA-binding</keyword>
<feature type="domain" description="C2H2-type" evidence="11">
    <location>
        <begin position="336"/>
        <end position="364"/>
    </location>
</feature>
<sequence length="401" mass="46047">MQENNFVVSLDSPVMRWIKQPSVLVSVTERDFYVRNMETIETEMQVVHFEKICRLCLREEGSLTQIFDSNPKDVCSSIDRKIMACSSIEVFQNDGLPTQICDECLSRVNAAFDFRIQCENADKTLHDIISLVHSPNKTQNKSTEHCAIKSKLNTNWDNAKLMVEDGSQVIVIRNEELKIPNSDNVTGTFYVINEVDCVKETYQEENVDSSFREDTNDEGSAHNVDSYHPKPLPDKMSESNVFSTNEITYGGESDAEESQRVTTFCPKTNEGSILDGSKKKHCPYCNKKLARVEEHSHQLNCYDIKKGFKCSRCFKEFHRKSNFKAHILRHSDKREFKCQLCEHAFVDSTGLKRHFLKHHEPEQEMFVGGCCGKTFKSKEGLKKHIRKSICGIQIFKIVESN</sequence>
<evidence type="ECO:0000256" key="4">
    <source>
        <dbReference type="ARBA" id="ARBA00022771"/>
    </source>
</evidence>
<dbReference type="PANTHER" id="PTHR16515:SF49">
    <property type="entry name" value="GASTRULA ZINC FINGER PROTEIN XLCGF49.1-LIKE-RELATED"/>
    <property type="match status" value="1"/>
</dbReference>
<evidence type="ECO:0000259" key="11">
    <source>
        <dbReference type="PROSITE" id="PS50157"/>
    </source>
</evidence>
<feature type="region of interest" description="Disordered" evidence="10">
    <location>
        <begin position="206"/>
        <end position="238"/>
    </location>
</feature>
<feature type="binding site" evidence="9">
    <location>
        <position position="53"/>
    </location>
    <ligand>
        <name>Zn(2+)</name>
        <dbReference type="ChEBI" id="CHEBI:29105"/>
    </ligand>
</feature>
<proteinExistence type="predicted"/>
<dbReference type="AlphaFoldDB" id="A0AAN8P3E6"/>
<feature type="domain" description="C2H2-type" evidence="11">
    <location>
        <begin position="308"/>
        <end position="335"/>
    </location>
</feature>
<evidence type="ECO:0000313" key="14">
    <source>
        <dbReference type="Proteomes" id="UP001372834"/>
    </source>
</evidence>
<organism evidence="13 14">
    <name type="scientific">Polyplax serrata</name>
    <name type="common">Common mouse louse</name>
    <dbReference type="NCBI Taxonomy" id="468196"/>
    <lineage>
        <taxon>Eukaryota</taxon>
        <taxon>Metazoa</taxon>
        <taxon>Ecdysozoa</taxon>
        <taxon>Arthropoda</taxon>
        <taxon>Hexapoda</taxon>
        <taxon>Insecta</taxon>
        <taxon>Pterygota</taxon>
        <taxon>Neoptera</taxon>
        <taxon>Paraneoptera</taxon>
        <taxon>Psocodea</taxon>
        <taxon>Troctomorpha</taxon>
        <taxon>Phthiraptera</taxon>
        <taxon>Anoplura</taxon>
        <taxon>Polyplacidae</taxon>
        <taxon>Polyplax</taxon>
    </lineage>
</organism>
<dbReference type="InterPro" id="IPR012934">
    <property type="entry name" value="Znf_AD"/>
</dbReference>
<dbReference type="SUPFAM" id="SSF57716">
    <property type="entry name" value="Glucocorticoid receptor-like (DNA-binding domain)"/>
    <property type="match status" value="1"/>
</dbReference>
<evidence type="ECO:0000256" key="10">
    <source>
        <dbReference type="SAM" id="MobiDB-lite"/>
    </source>
</evidence>
<evidence type="ECO:0000256" key="9">
    <source>
        <dbReference type="PROSITE-ProRule" id="PRU01263"/>
    </source>
</evidence>
<evidence type="ECO:0000256" key="1">
    <source>
        <dbReference type="ARBA" id="ARBA00004123"/>
    </source>
</evidence>
<dbReference type="EMBL" id="JAWJWE010000036">
    <property type="protein sequence ID" value="KAK6630001.1"/>
    <property type="molecule type" value="Genomic_DNA"/>
</dbReference>
<keyword evidence="4 8" id="KW-0863">Zinc-finger</keyword>